<dbReference type="Pfam" id="PF12368">
    <property type="entry name" value="Rhodanese_C"/>
    <property type="match status" value="1"/>
</dbReference>
<dbReference type="RefSeq" id="WP_204603173.1">
    <property type="nucleotide sequence ID" value="NZ_JBHSED010000074.1"/>
</dbReference>
<dbReference type="PANTHER" id="PTHR43268">
    <property type="entry name" value="THIOSULFATE SULFURTRANSFERASE/RHODANESE-LIKE DOMAIN-CONTAINING PROTEIN 2"/>
    <property type="match status" value="1"/>
</dbReference>
<dbReference type="Pfam" id="PF17773">
    <property type="entry name" value="UPF0176_N"/>
    <property type="match status" value="1"/>
</dbReference>
<dbReference type="SUPFAM" id="SSF52821">
    <property type="entry name" value="Rhodanese/Cell cycle control phosphatase"/>
    <property type="match status" value="1"/>
</dbReference>
<dbReference type="Gene3D" id="3.30.70.100">
    <property type="match status" value="1"/>
</dbReference>
<comment type="catalytic activity">
    <reaction evidence="1">
        <text>uridine(34) in tRNA + AH2 + O2 = 5-hydroxyuridine(34) in tRNA + A + H2O</text>
        <dbReference type="Rhea" id="RHEA:64224"/>
        <dbReference type="Rhea" id="RHEA-COMP:11727"/>
        <dbReference type="Rhea" id="RHEA-COMP:13381"/>
        <dbReference type="ChEBI" id="CHEBI:13193"/>
        <dbReference type="ChEBI" id="CHEBI:15377"/>
        <dbReference type="ChEBI" id="CHEBI:15379"/>
        <dbReference type="ChEBI" id="CHEBI:17499"/>
        <dbReference type="ChEBI" id="CHEBI:65315"/>
        <dbReference type="ChEBI" id="CHEBI:136877"/>
    </reaction>
</comment>
<sequence length="300" mass="34111">MTTPYRILLFYKYVSIPNAAELAAEHLQYCKALDIRGRILIADEGINGTLSGTIEQTDAYMAAMHAHPLFSDLLFKIDEAEGHAFSKMFVRHKKELVTLRYDKKLDPNTDGGDRLSPKAFYEKMQQDDVLILDGRSNYEYDLGHFRNAIKPDLETFREFPEWIRNHLTEHRDKPILTYCTGGIRCEMLTAVLKNEGFNEVYQLDGGIVTYGQDPEVQGRGFDGNCYVFDERVSVRINLTDEHILVGECHHCGAKTDRYLNCADDTCHLQHLCCEACETEHRGYCSAECEAHDLAVAGSVL</sequence>
<dbReference type="InterPro" id="IPR040503">
    <property type="entry name" value="TRHO_N"/>
</dbReference>
<dbReference type="Pfam" id="PF00581">
    <property type="entry name" value="Rhodanese"/>
    <property type="match status" value="1"/>
</dbReference>
<organism evidence="3 4">
    <name type="scientific">Cohnella boryungensis</name>
    <dbReference type="NCBI Taxonomy" id="768479"/>
    <lineage>
        <taxon>Bacteria</taxon>
        <taxon>Bacillati</taxon>
        <taxon>Bacillota</taxon>
        <taxon>Bacilli</taxon>
        <taxon>Bacillales</taxon>
        <taxon>Paenibacillaceae</taxon>
        <taxon>Cohnella</taxon>
    </lineage>
</organism>
<dbReference type="InterPro" id="IPR001763">
    <property type="entry name" value="Rhodanese-like_dom"/>
</dbReference>
<dbReference type="Proteomes" id="UP001595755">
    <property type="component" value="Unassembled WGS sequence"/>
</dbReference>
<dbReference type="EC" id="1.14.-.-" evidence="1"/>
<evidence type="ECO:0000259" key="2">
    <source>
        <dbReference type="PROSITE" id="PS50206"/>
    </source>
</evidence>
<dbReference type="HAMAP" id="MF_00469">
    <property type="entry name" value="TrhO"/>
    <property type="match status" value="1"/>
</dbReference>
<dbReference type="Gene3D" id="3.40.250.10">
    <property type="entry name" value="Rhodanese-like domain"/>
    <property type="match status" value="1"/>
</dbReference>
<dbReference type="InterPro" id="IPR022111">
    <property type="entry name" value="Rhodanese_C"/>
</dbReference>
<dbReference type="SMART" id="SM00450">
    <property type="entry name" value="RHOD"/>
    <property type="match status" value="1"/>
</dbReference>
<keyword evidence="4" id="KW-1185">Reference proteome</keyword>
<comment type="function">
    <text evidence="1">Catalyzes oxygen-dependent 5-hydroxyuridine (ho5U) modification at position 34 in tRNAs.</text>
</comment>
<evidence type="ECO:0000313" key="4">
    <source>
        <dbReference type="Proteomes" id="UP001595755"/>
    </source>
</evidence>
<evidence type="ECO:0000256" key="1">
    <source>
        <dbReference type="HAMAP-Rule" id="MF_00469"/>
    </source>
</evidence>
<dbReference type="EMBL" id="JBHSED010000074">
    <property type="protein sequence ID" value="MFC4307210.1"/>
    <property type="molecule type" value="Genomic_DNA"/>
</dbReference>
<dbReference type="PANTHER" id="PTHR43268:SF3">
    <property type="entry name" value="RHODANESE-LIKE DOMAIN-CONTAINING PROTEIN 7-RELATED"/>
    <property type="match status" value="1"/>
</dbReference>
<proteinExistence type="inferred from homology"/>
<name>A0ABV8SIV6_9BACL</name>
<dbReference type="InterPro" id="IPR020936">
    <property type="entry name" value="TrhO"/>
</dbReference>
<dbReference type="PROSITE" id="PS50206">
    <property type="entry name" value="RHODANESE_3"/>
    <property type="match status" value="1"/>
</dbReference>
<keyword evidence="1" id="KW-0560">Oxidoreductase</keyword>
<dbReference type="NCBIfam" id="NF001135">
    <property type="entry name" value="PRK00142.1-3"/>
    <property type="match status" value="1"/>
</dbReference>
<protein>
    <recommendedName>
        <fullName evidence="1">tRNA uridine(34) hydroxylase</fullName>
        <ecNumber evidence="1">1.14.-.-</ecNumber>
    </recommendedName>
    <alternativeName>
        <fullName evidence="1">tRNA hydroxylation protein O</fullName>
    </alternativeName>
</protein>
<feature type="domain" description="Rhodanese" evidence="2">
    <location>
        <begin position="125"/>
        <end position="219"/>
    </location>
</feature>
<gene>
    <name evidence="1" type="primary">trhO</name>
    <name evidence="3" type="ORF">ACFO1S_27680</name>
</gene>
<keyword evidence="1" id="KW-0819">tRNA processing</keyword>
<comment type="similarity">
    <text evidence="1">Belongs to the TrhO family.</text>
</comment>
<dbReference type="CDD" id="cd01518">
    <property type="entry name" value="RHOD_YceA"/>
    <property type="match status" value="1"/>
</dbReference>
<evidence type="ECO:0000313" key="3">
    <source>
        <dbReference type="EMBL" id="MFC4307210.1"/>
    </source>
</evidence>
<accession>A0ABV8SIV6</accession>
<comment type="caution">
    <text evidence="3">The sequence shown here is derived from an EMBL/GenBank/DDBJ whole genome shotgun (WGS) entry which is preliminary data.</text>
</comment>
<dbReference type="InterPro" id="IPR036873">
    <property type="entry name" value="Rhodanese-like_dom_sf"/>
</dbReference>
<reference evidence="4" key="1">
    <citation type="journal article" date="2019" name="Int. J. Syst. Evol. Microbiol.">
        <title>The Global Catalogue of Microorganisms (GCM) 10K type strain sequencing project: providing services to taxonomists for standard genome sequencing and annotation.</title>
        <authorList>
            <consortium name="The Broad Institute Genomics Platform"/>
            <consortium name="The Broad Institute Genome Sequencing Center for Infectious Disease"/>
            <person name="Wu L."/>
            <person name="Ma J."/>
        </authorList>
    </citation>
    <scope>NUCLEOTIDE SEQUENCE [LARGE SCALE GENOMIC DNA]</scope>
    <source>
        <strain evidence="4">CGMCC 4.1641</strain>
    </source>
</reference>